<dbReference type="RefSeq" id="WP_132155930.1">
    <property type="nucleotide sequence ID" value="NZ_SLWR01000015.1"/>
</dbReference>
<dbReference type="EMBL" id="SLWR01000015">
    <property type="protein sequence ID" value="TCO41468.1"/>
    <property type="molecule type" value="Genomic_DNA"/>
</dbReference>
<evidence type="ECO:0000313" key="2">
    <source>
        <dbReference type="EMBL" id="TCO41468.1"/>
    </source>
</evidence>
<evidence type="ECO:0000256" key="1">
    <source>
        <dbReference type="SAM" id="MobiDB-lite"/>
    </source>
</evidence>
<dbReference type="AlphaFoldDB" id="A0A4R2ID57"/>
<sequence length="137" mass="14308">MTPSRVTPSVEFSGPIGVGGMVLRIEYAPWKVKHDLAKGKSVSLSALTVGVSKAVEFPGETLYFKGTVELSAEASLDPKKGVKYVVEQYGATTEREALAWAATQAGLAAARSWPASTSPTRSAGRSWLSPPSDGPGA</sequence>
<organism evidence="2 3">
    <name type="scientific">Kribbella antiqua</name>
    <dbReference type="NCBI Taxonomy" id="2512217"/>
    <lineage>
        <taxon>Bacteria</taxon>
        <taxon>Bacillati</taxon>
        <taxon>Actinomycetota</taxon>
        <taxon>Actinomycetes</taxon>
        <taxon>Propionibacteriales</taxon>
        <taxon>Kribbellaceae</taxon>
        <taxon>Kribbella</taxon>
    </lineage>
</organism>
<feature type="region of interest" description="Disordered" evidence="1">
    <location>
        <begin position="110"/>
        <end position="137"/>
    </location>
</feature>
<name>A0A4R2ID57_9ACTN</name>
<feature type="compositionally biased region" description="Polar residues" evidence="1">
    <location>
        <begin position="114"/>
        <end position="123"/>
    </location>
</feature>
<dbReference type="Proteomes" id="UP000295573">
    <property type="component" value="Unassembled WGS sequence"/>
</dbReference>
<gene>
    <name evidence="2" type="ORF">EV646_1155</name>
</gene>
<keyword evidence="3" id="KW-1185">Reference proteome</keyword>
<protein>
    <submittedName>
        <fullName evidence="2">Uncharacterized protein</fullName>
    </submittedName>
</protein>
<reference evidence="2 3" key="1">
    <citation type="journal article" date="2015" name="Stand. Genomic Sci.">
        <title>Genomic Encyclopedia of Bacterial and Archaeal Type Strains, Phase III: the genomes of soil and plant-associated and newly described type strains.</title>
        <authorList>
            <person name="Whitman W.B."/>
            <person name="Woyke T."/>
            <person name="Klenk H.P."/>
            <person name="Zhou Y."/>
            <person name="Lilburn T.G."/>
            <person name="Beck B.J."/>
            <person name="De Vos P."/>
            <person name="Vandamme P."/>
            <person name="Eisen J.A."/>
            <person name="Garrity G."/>
            <person name="Hugenholtz P."/>
            <person name="Kyrpides N.C."/>
        </authorList>
    </citation>
    <scope>NUCLEOTIDE SEQUENCE [LARGE SCALE GENOMIC DNA]</scope>
    <source>
        <strain evidence="2 3">VKM Ac-2541</strain>
    </source>
</reference>
<evidence type="ECO:0000313" key="3">
    <source>
        <dbReference type="Proteomes" id="UP000295573"/>
    </source>
</evidence>
<comment type="caution">
    <text evidence="2">The sequence shown here is derived from an EMBL/GenBank/DDBJ whole genome shotgun (WGS) entry which is preliminary data.</text>
</comment>
<accession>A0A4R2ID57</accession>
<proteinExistence type="predicted"/>